<keyword evidence="5" id="KW-1185">Reference proteome</keyword>
<keyword evidence="2" id="KW-0472">Membrane</keyword>
<dbReference type="Proteomes" id="UP000267029">
    <property type="component" value="Unassembled WGS sequence"/>
</dbReference>
<keyword evidence="3" id="KW-0732">Signal</keyword>
<evidence type="ECO:0000256" key="1">
    <source>
        <dbReference type="SAM" id="MobiDB-lite"/>
    </source>
</evidence>
<reference evidence="4 5" key="2">
    <citation type="submission" date="2018-10" db="EMBL/GenBank/DDBJ databases">
        <authorList>
            <consortium name="Pathogen Informatics"/>
        </authorList>
    </citation>
    <scope>NUCLEOTIDE SEQUENCE [LARGE SCALE GENOMIC DNA]</scope>
</reference>
<keyword evidence="2" id="KW-0812">Transmembrane</keyword>
<accession>A0A0R3UKB1</accession>
<feature type="signal peptide" evidence="3">
    <location>
        <begin position="1"/>
        <end position="26"/>
    </location>
</feature>
<proteinExistence type="predicted"/>
<evidence type="ECO:0000313" key="5">
    <source>
        <dbReference type="Proteomes" id="UP000267029"/>
    </source>
</evidence>
<reference evidence="6" key="1">
    <citation type="submission" date="2017-02" db="UniProtKB">
        <authorList>
            <consortium name="WormBaseParasite"/>
        </authorList>
    </citation>
    <scope>IDENTIFICATION</scope>
</reference>
<evidence type="ECO:0000313" key="6">
    <source>
        <dbReference type="WBParaSite" id="MCOS_0000800801-mRNA-1"/>
    </source>
</evidence>
<evidence type="ECO:0000256" key="2">
    <source>
        <dbReference type="SAM" id="Phobius"/>
    </source>
</evidence>
<feature type="region of interest" description="Disordered" evidence="1">
    <location>
        <begin position="979"/>
        <end position="1042"/>
    </location>
</feature>
<sequence>MQYNVCVVLCACLCIWQQCTWTAVEGQRVTETIPLLPYFNNGLPRVLVEKRTDKMAAALGNGQVTWSDGEDIQLRVDYYCAHERECHGEFSLNGSQQMMGIDSFDASSRHADTHSATARLVALHEQGFALVGFRLTLWKNTVQEGYVHGQYMVHLKPPEARVLTKGCTFKVTMYSRINLMVFEFDPTAFMPSGLLWHTLVLFRRVRIKKWPDTMSVYVPILVMRRSPFSLVPLNFYYFRDVVFELGDNGRLFVKGTTAQGMNQQNNGVYTVRWFYHNRQHIVDESCENTGSVQYWANLPPLEPIFAHSTMDKPEQWSFNIPALQKAVYEEESKQLVACVWTDVFQKIPKKREFTLATHRYAFYSEGEDLGFLMYAYVLEEQSPSLEKYVCSTESMEVLGIGPYRPCPQNEDAFKVYPHVSIDRHHMRFTIRGEFTSKNYTMKKGFHAAVIHGPRGRLAEHVFKRFRRLPAYERTFESMNVTLPMRVPWRQGMLMRVEIHQWETKNVFRAMIMDADNKVHVNPMVATHTQPVEIKCLENRLGVMATRARIEYVQVHADLGGRNYVLIGSYTPQKGARIEPKNIDSSARLIVNVRKQRPSQLRFRAMAFHMHRFHGFRCRVKTEGDWFPLHEVVNKQPVCFVRRPPPVILTVDNSTVPPEEDGAVLQHQSLKVYQTSCIRPGGELLFTCSEWREIGVCDHLPRVENIYKVDTDLIIHNAQRKEYTIRKPVFDRFGRGQVKIATVPYDWHLAEVTCRRKVYLPGKTSQRLIVDQYSSVARLCVSRLKFSFYVTHVGIDKKIGLTMNFEELKKRNAVNELNTRVVNTLTEGSAVICTVSDNTKVTETKIKQHNTETESGRPPIKVFSFDNVSIAILLNTDIGSGKNTISIYCQTKRSNSQITAKSDTLRLTVREAAMKEAGSSELRQLFGEIITTTVVATLIAGICPLIVMVKEVRRARRHEKRRAEAARKLRRLNYLKEMGLGGHDTSERVGNRGSIRMRLPESRHRRGLETDVDDDDDDDDAYGDAQTLEESMKDNSEVGSKYE</sequence>
<protein>
    <submittedName>
        <fullName evidence="6">Secreted protein</fullName>
    </submittedName>
</protein>
<keyword evidence="2" id="KW-1133">Transmembrane helix</keyword>
<feature type="transmembrane region" description="Helical" evidence="2">
    <location>
        <begin position="928"/>
        <end position="948"/>
    </location>
</feature>
<organism evidence="6">
    <name type="scientific">Mesocestoides corti</name>
    <name type="common">Flatworm</name>
    <dbReference type="NCBI Taxonomy" id="53468"/>
    <lineage>
        <taxon>Eukaryota</taxon>
        <taxon>Metazoa</taxon>
        <taxon>Spiralia</taxon>
        <taxon>Lophotrochozoa</taxon>
        <taxon>Platyhelminthes</taxon>
        <taxon>Cestoda</taxon>
        <taxon>Eucestoda</taxon>
        <taxon>Cyclophyllidea</taxon>
        <taxon>Mesocestoididae</taxon>
        <taxon>Mesocestoides</taxon>
    </lineage>
</organism>
<dbReference type="EMBL" id="UXSR01005437">
    <property type="protein sequence ID" value="VDD82006.1"/>
    <property type="molecule type" value="Genomic_DNA"/>
</dbReference>
<dbReference type="OrthoDB" id="6264252at2759"/>
<dbReference type="AlphaFoldDB" id="A0A0R3UKB1"/>
<evidence type="ECO:0000256" key="3">
    <source>
        <dbReference type="SAM" id="SignalP"/>
    </source>
</evidence>
<evidence type="ECO:0000313" key="4">
    <source>
        <dbReference type="EMBL" id="VDD82006.1"/>
    </source>
</evidence>
<feature type="chain" id="PRO_5043132277" evidence="3">
    <location>
        <begin position="27"/>
        <end position="1042"/>
    </location>
</feature>
<gene>
    <name evidence="4" type="ORF">MCOS_LOCUS8009</name>
</gene>
<dbReference type="WBParaSite" id="MCOS_0000800801-mRNA-1">
    <property type="protein sequence ID" value="MCOS_0000800801-mRNA-1"/>
    <property type="gene ID" value="MCOS_0000800801"/>
</dbReference>
<feature type="compositionally biased region" description="Acidic residues" evidence="1">
    <location>
        <begin position="1009"/>
        <end position="1021"/>
    </location>
</feature>
<feature type="compositionally biased region" description="Basic and acidic residues" evidence="1">
    <location>
        <begin position="1029"/>
        <end position="1042"/>
    </location>
</feature>
<name>A0A0R3UKB1_MESCO</name>